<comment type="caution">
    <text evidence="2">The sequence shown here is derived from an EMBL/GenBank/DDBJ whole genome shotgun (WGS) entry which is preliminary data.</text>
</comment>
<feature type="domain" description="Xylose isomerase-like TIM barrel" evidence="1">
    <location>
        <begin position="57"/>
        <end position="225"/>
    </location>
</feature>
<dbReference type="Gene3D" id="3.20.20.150">
    <property type="entry name" value="Divalent-metal-dependent TIM barrel enzymes"/>
    <property type="match status" value="1"/>
</dbReference>
<evidence type="ECO:0000313" key="2">
    <source>
        <dbReference type="EMBL" id="GAA0340158.1"/>
    </source>
</evidence>
<dbReference type="InterPro" id="IPR036237">
    <property type="entry name" value="Xyl_isomerase-like_sf"/>
</dbReference>
<proteinExistence type="predicted"/>
<dbReference type="EMBL" id="BAAABW010000008">
    <property type="protein sequence ID" value="GAA0340158.1"/>
    <property type="molecule type" value="Genomic_DNA"/>
</dbReference>
<dbReference type="NCBIfam" id="NF035939">
    <property type="entry name" value="TIM_EboE"/>
    <property type="match status" value="1"/>
</dbReference>
<accession>A0ABN0WKH6</accession>
<dbReference type="Pfam" id="PF01261">
    <property type="entry name" value="AP_endonuc_2"/>
    <property type="match status" value="1"/>
</dbReference>
<keyword evidence="3" id="KW-1185">Reference proteome</keyword>
<sequence>MRFRHRDGTVVHLSYCTNVHPAEDLAGIRAQLADYAEPVRERLGTGLLGLGLWLPHDAATALAADPAAPARLRADLTARGLEVVSLNGFPYEGFHAPVVKHAVYSPDWADPRRLAYTLDLARVLAELLPDDAARGSVSTLPFGWRTAWTAGRRDAVRRNLEALAEGLRRIEAETGRRIRVGLEPEPGCAAETVRQALDGLAGTDHTHLGLCLDACHLAVAHEDPAGAVADCADAGVPVVKLQASAALQADRPRDPATRAALAPFAEPRFLHQTREAGAPDTPAAHRFAAVRDDPAARDDLPQALDPADGLPGDAPWRIHYHVPLHADPEPPLRSTRSVLSETLHALFAGPRAVTDHVEVETYTWSVLPEDRRPGDASGGLPAGIAAELDHARRELTALGLRQEDHR</sequence>
<dbReference type="InterPro" id="IPR050312">
    <property type="entry name" value="IolE/XylAMocC-like"/>
</dbReference>
<evidence type="ECO:0000313" key="3">
    <source>
        <dbReference type="Proteomes" id="UP001500063"/>
    </source>
</evidence>
<dbReference type="InterPro" id="IPR013022">
    <property type="entry name" value="Xyl_isomerase-like_TIM-brl"/>
</dbReference>
<reference evidence="2 3" key="1">
    <citation type="journal article" date="2019" name="Int. J. Syst. Evol. Microbiol.">
        <title>The Global Catalogue of Microorganisms (GCM) 10K type strain sequencing project: providing services to taxonomists for standard genome sequencing and annotation.</title>
        <authorList>
            <consortium name="The Broad Institute Genomics Platform"/>
            <consortium name="The Broad Institute Genome Sequencing Center for Infectious Disease"/>
            <person name="Wu L."/>
            <person name="Ma J."/>
        </authorList>
    </citation>
    <scope>NUCLEOTIDE SEQUENCE [LARGE SCALE GENOMIC DNA]</scope>
    <source>
        <strain evidence="2 3">JCM 4565</strain>
    </source>
</reference>
<dbReference type="SUPFAM" id="SSF51658">
    <property type="entry name" value="Xylose isomerase-like"/>
    <property type="match status" value="1"/>
</dbReference>
<organism evidence="2 3">
    <name type="scientific">Streptomyces blastmyceticus</name>
    <dbReference type="NCBI Taxonomy" id="68180"/>
    <lineage>
        <taxon>Bacteria</taxon>
        <taxon>Bacillati</taxon>
        <taxon>Actinomycetota</taxon>
        <taxon>Actinomycetes</taxon>
        <taxon>Kitasatosporales</taxon>
        <taxon>Streptomycetaceae</taxon>
        <taxon>Streptomyces</taxon>
    </lineage>
</organism>
<dbReference type="PANTHER" id="PTHR12110">
    <property type="entry name" value="HYDROXYPYRUVATE ISOMERASE"/>
    <property type="match status" value="1"/>
</dbReference>
<gene>
    <name evidence="2" type="primary">eboE</name>
    <name evidence="2" type="ORF">GCM10010319_15270</name>
</gene>
<dbReference type="Proteomes" id="UP001500063">
    <property type="component" value="Unassembled WGS sequence"/>
</dbReference>
<evidence type="ECO:0000259" key="1">
    <source>
        <dbReference type="Pfam" id="PF01261"/>
    </source>
</evidence>
<dbReference type="RefSeq" id="WP_344117057.1">
    <property type="nucleotide sequence ID" value="NZ_BAAABW010000008.1"/>
</dbReference>
<protein>
    <submittedName>
        <fullName evidence="2">Metabolite traffic protein EboE</fullName>
    </submittedName>
</protein>
<name>A0ABN0WKH6_9ACTN</name>